<protein>
    <submittedName>
        <fullName evidence="1">Uncharacterized protein</fullName>
    </submittedName>
</protein>
<organism evidence="1">
    <name type="scientific">Rhizophora mucronata</name>
    <name type="common">Asiatic mangrove</name>
    <dbReference type="NCBI Taxonomy" id="61149"/>
    <lineage>
        <taxon>Eukaryota</taxon>
        <taxon>Viridiplantae</taxon>
        <taxon>Streptophyta</taxon>
        <taxon>Embryophyta</taxon>
        <taxon>Tracheophyta</taxon>
        <taxon>Spermatophyta</taxon>
        <taxon>Magnoliopsida</taxon>
        <taxon>eudicotyledons</taxon>
        <taxon>Gunneridae</taxon>
        <taxon>Pentapetalae</taxon>
        <taxon>rosids</taxon>
        <taxon>fabids</taxon>
        <taxon>Malpighiales</taxon>
        <taxon>Rhizophoraceae</taxon>
        <taxon>Rhizophora</taxon>
    </lineage>
</organism>
<dbReference type="AlphaFoldDB" id="A0A2P2QRK6"/>
<reference evidence="1" key="1">
    <citation type="submission" date="2018-02" db="EMBL/GenBank/DDBJ databases">
        <title>Rhizophora mucronata_Transcriptome.</title>
        <authorList>
            <person name="Meera S.P."/>
            <person name="Sreeshan A."/>
            <person name="Augustine A."/>
        </authorList>
    </citation>
    <scope>NUCLEOTIDE SEQUENCE</scope>
    <source>
        <tissue evidence="1">Leaf</tissue>
    </source>
</reference>
<accession>A0A2P2QRK6</accession>
<dbReference type="EMBL" id="GGEC01089172">
    <property type="protein sequence ID" value="MBX69656.1"/>
    <property type="molecule type" value="Transcribed_RNA"/>
</dbReference>
<sequence>MVNQDGENILVEHLGNILAYYSIAGPRTDFPRTVVPLYPMKLNST</sequence>
<name>A0A2P2QRK6_RHIMU</name>
<evidence type="ECO:0000313" key="1">
    <source>
        <dbReference type="EMBL" id="MBX69656.1"/>
    </source>
</evidence>
<proteinExistence type="predicted"/>